<accession>A0A151I6D0</accession>
<name>A0A151I6D0_9HYME</name>
<dbReference type="AlphaFoldDB" id="A0A151I6D0"/>
<feature type="non-terminal residue" evidence="4">
    <location>
        <position position="1"/>
    </location>
</feature>
<evidence type="ECO:0000313" key="4">
    <source>
        <dbReference type="EMBL" id="KYM93677.1"/>
    </source>
</evidence>
<dbReference type="PANTHER" id="PTHR23080:SF144">
    <property type="entry name" value="SPINDLE AND KINETOCHORE ASSOCIATED COMPLEX SUBUNIT 3"/>
    <property type="match status" value="1"/>
</dbReference>
<dbReference type="PANTHER" id="PTHR23080">
    <property type="entry name" value="THAP DOMAIN PROTEIN"/>
    <property type="match status" value="1"/>
</dbReference>
<keyword evidence="2" id="KW-0479">Metal-binding</keyword>
<evidence type="ECO:0000256" key="2">
    <source>
        <dbReference type="ARBA" id="ARBA00022723"/>
    </source>
</evidence>
<proteinExistence type="predicted"/>
<organism evidence="4 5">
    <name type="scientific">Cyphomyrmex costatus</name>
    <dbReference type="NCBI Taxonomy" id="456900"/>
    <lineage>
        <taxon>Eukaryota</taxon>
        <taxon>Metazoa</taxon>
        <taxon>Ecdysozoa</taxon>
        <taxon>Arthropoda</taxon>
        <taxon>Hexapoda</taxon>
        <taxon>Insecta</taxon>
        <taxon>Pterygota</taxon>
        <taxon>Neoptera</taxon>
        <taxon>Endopterygota</taxon>
        <taxon>Hymenoptera</taxon>
        <taxon>Apocrita</taxon>
        <taxon>Aculeata</taxon>
        <taxon>Formicoidea</taxon>
        <taxon>Formicidae</taxon>
        <taxon>Myrmicinae</taxon>
        <taxon>Cyphomyrmex</taxon>
    </lineage>
</organism>
<comment type="cofactor">
    <cofactor evidence="1">
        <name>a divalent metal cation</name>
        <dbReference type="ChEBI" id="CHEBI:60240"/>
    </cofactor>
</comment>
<reference evidence="4 5" key="1">
    <citation type="submission" date="2016-03" db="EMBL/GenBank/DDBJ databases">
        <title>Cyphomyrmex costatus WGS genome.</title>
        <authorList>
            <person name="Nygaard S."/>
            <person name="Hu H."/>
            <person name="Boomsma J."/>
            <person name="Zhang G."/>
        </authorList>
    </citation>
    <scope>NUCLEOTIDE SEQUENCE [LARGE SCALE GENOMIC DNA]</scope>
    <source>
        <strain evidence="4">MS0001</strain>
        <tissue evidence="4">Whole body</tissue>
    </source>
</reference>
<protein>
    <recommendedName>
        <fullName evidence="3">DDE Tnp4 domain-containing protein</fullName>
    </recommendedName>
</protein>
<gene>
    <name evidence="4" type="ORF">ALC62_15719</name>
</gene>
<dbReference type="EMBL" id="KQ978476">
    <property type="protein sequence ID" value="KYM93677.1"/>
    <property type="molecule type" value="Genomic_DNA"/>
</dbReference>
<keyword evidence="5" id="KW-1185">Reference proteome</keyword>
<sequence length="364" mass="41517">EKRSYKKKQYWVAPYLKDRLEHSFYHVSIPKLTVENGVRFHNYFRMSATQLEELLSIVGPLLIKQSVIREPIQPKERLAIILKYLASGDSMTSMSYQYLVRVTTVCNIIRETCEAIWNSLYPLVLPSALSEKDWLEIANDFEELSNFTHCIGAIDGKHVTIQLKTLIFFPNPNLVKKTLPISFRNSYSHVQSIVDVLEIQIEKPNNPVNQALTWSEYKKCNTIKYLISCGPNGFINFISTGYGGKISDVLLFEKCGILDKLPEKCAVMADRGFKNIKPLLVEKRCELIKPPSVSSIHKPTKSEVLETKCIASLRIHIERVIGRLREFDFLKPHAVISHSMLSDTDDIIVISSALINLHSPIIKV</sequence>
<feature type="domain" description="DDE Tnp4" evidence="3">
    <location>
        <begin position="194"/>
        <end position="356"/>
    </location>
</feature>
<evidence type="ECO:0000256" key="1">
    <source>
        <dbReference type="ARBA" id="ARBA00001968"/>
    </source>
</evidence>
<dbReference type="GO" id="GO:0046872">
    <property type="term" value="F:metal ion binding"/>
    <property type="evidence" value="ECO:0007669"/>
    <property type="project" value="UniProtKB-KW"/>
</dbReference>
<dbReference type="Proteomes" id="UP000078542">
    <property type="component" value="Unassembled WGS sequence"/>
</dbReference>
<dbReference type="Pfam" id="PF13359">
    <property type="entry name" value="DDE_Tnp_4"/>
    <property type="match status" value="1"/>
</dbReference>
<evidence type="ECO:0000313" key="5">
    <source>
        <dbReference type="Proteomes" id="UP000078542"/>
    </source>
</evidence>
<dbReference type="STRING" id="456900.A0A151I6D0"/>
<dbReference type="InterPro" id="IPR027806">
    <property type="entry name" value="HARBI1_dom"/>
</dbReference>
<evidence type="ECO:0000259" key="3">
    <source>
        <dbReference type="Pfam" id="PF13359"/>
    </source>
</evidence>